<dbReference type="Pfam" id="PF00593">
    <property type="entry name" value="TonB_dep_Rec_b-barrel"/>
    <property type="match status" value="1"/>
</dbReference>
<comment type="subcellular location">
    <subcellularLocation>
        <location evidence="1 8">Cell outer membrane</location>
        <topology evidence="1 8">Multi-pass membrane protein</topology>
    </subcellularLocation>
</comment>
<dbReference type="AlphaFoldDB" id="A0A7W6NV10"/>
<reference evidence="14 15" key="1">
    <citation type="submission" date="2020-08" db="EMBL/GenBank/DDBJ databases">
        <title>Genomic Encyclopedia of Type Strains, Phase IV (KMG-IV): sequencing the most valuable type-strain genomes for metagenomic binning, comparative biology and taxonomic classification.</title>
        <authorList>
            <person name="Goeker M."/>
        </authorList>
    </citation>
    <scope>NUCLEOTIDE SEQUENCE [LARGE SCALE GENOMIC DNA]</scope>
    <source>
        <strain evidence="14 15">DSM 101806</strain>
    </source>
</reference>
<dbReference type="InterPro" id="IPR037066">
    <property type="entry name" value="Plug_dom_sf"/>
</dbReference>
<comment type="caution">
    <text evidence="14">The sequence shown here is derived from an EMBL/GenBank/DDBJ whole genome shotgun (WGS) entry which is preliminary data.</text>
</comment>
<name>A0A7W6NV10_9SPHN</name>
<evidence type="ECO:0000256" key="6">
    <source>
        <dbReference type="ARBA" id="ARBA00023136"/>
    </source>
</evidence>
<evidence type="ECO:0000259" key="12">
    <source>
        <dbReference type="Pfam" id="PF00593"/>
    </source>
</evidence>
<dbReference type="GO" id="GO:0009279">
    <property type="term" value="C:cell outer membrane"/>
    <property type="evidence" value="ECO:0007669"/>
    <property type="project" value="UniProtKB-SubCell"/>
</dbReference>
<feature type="domain" description="TonB-dependent receptor-like beta-barrel" evidence="12">
    <location>
        <begin position="416"/>
        <end position="961"/>
    </location>
</feature>
<dbReference type="Gene3D" id="2.40.170.20">
    <property type="entry name" value="TonB-dependent receptor, beta-barrel domain"/>
    <property type="match status" value="1"/>
</dbReference>
<dbReference type="SUPFAM" id="SSF56935">
    <property type="entry name" value="Porins"/>
    <property type="match status" value="1"/>
</dbReference>
<evidence type="ECO:0000256" key="4">
    <source>
        <dbReference type="ARBA" id="ARBA00022692"/>
    </source>
</evidence>
<keyword evidence="14" id="KW-0675">Receptor</keyword>
<evidence type="ECO:0000256" key="9">
    <source>
        <dbReference type="RuleBase" id="RU003357"/>
    </source>
</evidence>
<evidence type="ECO:0000256" key="2">
    <source>
        <dbReference type="ARBA" id="ARBA00022448"/>
    </source>
</evidence>
<evidence type="ECO:0000313" key="14">
    <source>
        <dbReference type="EMBL" id="MBB4096623.1"/>
    </source>
</evidence>
<proteinExistence type="inferred from homology"/>
<sequence length="1004" mass="109392">MIQKFNSLSGVSALAFVLASASIPAASAQTGASADTGAAVAQDQEGQSAAAEEEAREDKGIVVTGTRIRHKGAASATPTTVISAETIRNSGSRQIADLVNQMPALVISQSDQTSNANRDKDSLDSGHPGLNLLDLRGLGSKRTLVLINGRRHVPGAPGTSGVDISTIPNGLVERVEIITGGASAQYGADAVAGVANFILKKDFKGLEAKVSYTNSTYGDTPGYDADVLWGTNFNENRGNVTLFAYYGQSNGVVGGQDRPSTRYGNPWWYRPAGTRINTILDDRHSFSYSPRAVVLLGSKPYVFNDDGTMRAPRLGSAGILPNSLDLTLNSVVGSLETNSGSEFGGRYDNWLLSVPNERFITHGTFGYQLTDGIRFFLEADYATNKSHGEYGLWYEGGGNKIWDGNPFITAEMIAANGGQPFGANGLTFVRQYPELGKSRSDYQRKMYQVVTGFEGELPGLFFGHDWSWETHFSYGKTTETIQDRNNTSNERYMRALDAVAGPGGAPICAVNADADPTNDDPRCVALNPFKPLTSAVKNYLQYDTSKSSTSLEQYVVSGYVTGGLFNLPGGEVQVALGAEYRSEANNIGARAEYDPNNPAYVADYGVVENPLKGRIDVSEIFGELSVPLLKDLPLIHRLSVESAVRIADYSTAGKTTAEKYGVQWAPVPDLRFRATYGTAVRAPNISEVFTASSISGQWLSDPCNYYNLPNRADKTQYTAANCAAVMPVNKNDYWLYLDVIKKGNPELNVEKAKTLTLGAVFQPTFLKNFTLTVDYYRIRMRDVISSVEPQTIINKCMDAPTLNNPYCALVVRDPVTHNLLSVVKQNINLSQRRTSGVDVEVDYSFDLADLGLGSGRVGINSVFSRLIENKYTPDPENPDNVTDTFGVFGFPELKGRASLTYAKDKLWVGWTARYFSGMKQTTTITEELYRPYKTPAIFYHDLSVSYQLRKNISIGGGFSNIFNTQPPRYPGAEAGGAYFGDEGWQAGVYDVMGRTGFINLRFTR</sequence>
<dbReference type="PANTHER" id="PTHR47234">
    <property type="match status" value="1"/>
</dbReference>
<dbReference type="PANTHER" id="PTHR47234:SF2">
    <property type="entry name" value="TONB-DEPENDENT RECEPTOR"/>
    <property type="match status" value="1"/>
</dbReference>
<dbReference type="InterPro" id="IPR000531">
    <property type="entry name" value="Beta-barrel_TonB"/>
</dbReference>
<dbReference type="EMBL" id="JACIEH010000001">
    <property type="protein sequence ID" value="MBB4096623.1"/>
    <property type="molecule type" value="Genomic_DNA"/>
</dbReference>
<keyword evidence="5 9" id="KW-0798">TonB box</keyword>
<dbReference type="InterPro" id="IPR012910">
    <property type="entry name" value="Plug_dom"/>
</dbReference>
<dbReference type="PROSITE" id="PS52016">
    <property type="entry name" value="TONB_DEPENDENT_REC_3"/>
    <property type="match status" value="1"/>
</dbReference>
<evidence type="ECO:0000256" key="8">
    <source>
        <dbReference type="PROSITE-ProRule" id="PRU01360"/>
    </source>
</evidence>
<feature type="chain" id="PRO_5031317804" evidence="11">
    <location>
        <begin position="29"/>
        <end position="1004"/>
    </location>
</feature>
<keyword evidence="15" id="KW-1185">Reference proteome</keyword>
<keyword evidence="7 8" id="KW-0998">Cell outer membrane</keyword>
<dbReference type="Proteomes" id="UP000557392">
    <property type="component" value="Unassembled WGS sequence"/>
</dbReference>
<evidence type="ECO:0000256" key="7">
    <source>
        <dbReference type="ARBA" id="ARBA00023237"/>
    </source>
</evidence>
<dbReference type="InterPro" id="IPR036942">
    <property type="entry name" value="Beta-barrel_TonB_sf"/>
</dbReference>
<evidence type="ECO:0000256" key="11">
    <source>
        <dbReference type="SAM" id="SignalP"/>
    </source>
</evidence>
<feature type="signal peptide" evidence="11">
    <location>
        <begin position="1"/>
        <end position="28"/>
    </location>
</feature>
<evidence type="ECO:0000256" key="5">
    <source>
        <dbReference type="ARBA" id="ARBA00023077"/>
    </source>
</evidence>
<keyword evidence="6 8" id="KW-0472">Membrane</keyword>
<dbReference type="Gene3D" id="2.170.130.10">
    <property type="entry name" value="TonB-dependent receptor, plug domain"/>
    <property type="match status" value="1"/>
</dbReference>
<dbReference type="Pfam" id="PF07715">
    <property type="entry name" value="Plug"/>
    <property type="match status" value="1"/>
</dbReference>
<organism evidence="14 15">
    <name type="scientific">Sphingomonas kyeonggiensis</name>
    <dbReference type="NCBI Taxonomy" id="1268553"/>
    <lineage>
        <taxon>Bacteria</taxon>
        <taxon>Pseudomonadati</taxon>
        <taxon>Pseudomonadota</taxon>
        <taxon>Alphaproteobacteria</taxon>
        <taxon>Sphingomonadales</taxon>
        <taxon>Sphingomonadaceae</taxon>
        <taxon>Sphingomonas</taxon>
    </lineage>
</organism>
<feature type="region of interest" description="Disordered" evidence="10">
    <location>
        <begin position="37"/>
        <end position="60"/>
    </location>
</feature>
<evidence type="ECO:0000256" key="3">
    <source>
        <dbReference type="ARBA" id="ARBA00022452"/>
    </source>
</evidence>
<keyword evidence="11" id="KW-0732">Signal</keyword>
<feature type="domain" description="TonB-dependent receptor plug" evidence="13">
    <location>
        <begin position="75"/>
        <end position="194"/>
    </location>
</feature>
<keyword evidence="3 8" id="KW-1134">Transmembrane beta strand</keyword>
<evidence type="ECO:0000256" key="10">
    <source>
        <dbReference type="SAM" id="MobiDB-lite"/>
    </source>
</evidence>
<keyword evidence="2 8" id="KW-0813">Transport</keyword>
<feature type="compositionally biased region" description="Low complexity" evidence="10">
    <location>
        <begin position="41"/>
        <end position="50"/>
    </location>
</feature>
<evidence type="ECO:0000259" key="13">
    <source>
        <dbReference type="Pfam" id="PF07715"/>
    </source>
</evidence>
<accession>A0A7W6NV10</accession>
<comment type="similarity">
    <text evidence="8 9">Belongs to the TonB-dependent receptor family.</text>
</comment>
<evidence type="ECO:0000313" key="15">
    <source>
        <dbReference type="Proteomes" id="UP000557392"/>
    </source>
</evidence>
<protein>
    <submittedName>
        <fullName evidence="14">Outer membrane receptor protein involved in Fe transport</fullName>
    </submittedName>
</protein>
<evidence type="ECO:0000256" key="1">
    <source>
        <dbReference type="ARBA" id="ARBA00004571"/>
    </source>
</evidence>
<dbReference type="RefSeq" id="WP_183993653.1">
    <property type="nucleotide sequence ID" value="NZ_JACIEH010000001.1"/>
</dbReference>
<keyword evidence="4 8" id="KW-0812">Transmembrane</keyword>
<gene>
    <name evidence="14" type="ORF">GGR46_000156</name>
</gene>
<dbReference type="InterPro" id="IPR039426">
    <property type="entry name" value="TonB-dep_rcpt-like"/>
</dbReference>